<dbReference type="EMBL" id="DXEV01000014">
    <property type="protein sequence ID" value="HIX55937.1"/>
    <property type="molecule type" value="Genomic_DNA"/>
</dbReference>
<evidence type="ECO:0000313" key="5">
    <source>
        <dbReference type="EMBL" id="HIX55937.1"/>
    </source>
</evidence>
<sequence>MSQSQPQYLCPPMQLSPDLCAKLKGYKLDLSPSTIIERNLMFRGPVKFWPQNHLISPQIDSYSYIANSSIVRTAKIGRYCSISHNVEISLLQHSTDTLSSSAAFEFGNAFTYHSGPIKRLPPIARQYQETSEPVTIGHDVWIGAHVCIVKGVSIGTGAIIGTGSIITHDVPPYAVVAGAGGGENSKGIIKRYRFSDEVIADLLELKWWDYDLPKLMSVMQSQQQHLPFNNVKDFIAFMRDSDTSTWPKLPAQWLYLVPQDANTAQLIPVAEDFNMGHAYPQELLNDPTWD</sequence>
<dbReference type="PANTHER" id="PTHR43300:SF11">
    <property type="entry name" value="ACETYLTRANSFERASE RV3034C-RELATED"/>
    <property type="match status" value="1"/>
</dbReference>
<dbReference type="Pfam" id="PF14602">
    <property type="entry name" value="Hexapep_2"/>
    <property type="match status" value="1"/>
</dbReference>
<dbReference type="InterPro" id="IPR018357">
    <property type="entry name" value="Hexapep_transf_CS"/>
</dbReference>
<dbReference type="CDD" id="cd03349">
    <property type="entry name" value="LbH_XAT"/>
    <property type="match status" value="1"/>
</dbReference>
<keyword evidence="2" id="KW-0808">Transferase</keyword>
<evidence type="ECO:0000313" key="6">
    <source>
        <dbReference type="Proteomes" id="UP000886829"/>
    </source>
</evidence>
<dbReference type="SUPFAM" id="SSF51161">
    <property type="entry name" value="Trimeric LpxA-like enzymes"/>
    <property type="match status" value="1"/>
</dbReference>
<evidence type="ECO:0000256" key="1">
    <source>
        <dbReference type="ARBA" id="ARBA00007274"/>
    </source>
</evidence>
<dbReference type="InterPro" id="IPR001451">
    <property type="entry name" value="Hexapep"/>
</dbReference>
<dbReference type="Proteomes" id="UP000886829">
    <property type="component" value="Unassembled WGS sequence"/>
</dbReference>
<evidence type="ECO:0000256" key="2">
    <source>
        <dbReference type="ARBA" id="ARBA00022679"/>
    </source>
</evidence>
<protein>
    <submittedName>
        <fullName evidence="5">CatB-related O-acetyltransferase</fullName>
    </submittedName>
</protein>
<name>A0A9D1WCS7_9GAMM</name>
<organism evidence="5 6">
    <name type="scientific">Candidatus Anaerobiospirillum pullistercoris</name>
    <dbReference type="NCBI Taxonomy" id="2838452"/>
    <lineage>
        <taxon>Bacteria</taxon>
        <taxon>Pseudomonadati</taxon>
        <taxon>Pseudomonadota</taxon>
        <taxon>Gammaproteobacteria</taxon>
        <taxon>Aeromonadales</taxon>
        <taxon>Succinivibrionaceae</taxon>
        <taxon>Anaerobiospirillum</taxon>
    </lineage>
</organism>
<dbReference type="PANTHER" id="PTHR43300">
    <property type="entry name" value="ACETYLTRANSFERASE"/>
    <property type="match status" value="1"/>
</dbReference>
<reference evidence="5" key="2">
    <citation type="submission" date="2021-04" db="EMBL/GenBank/DDBJ databases">
        <authorList>
            <person name="Gilroy R."/>
        </authorList>
    </citation>
    <scope>NUCLEOTIDE SEQUENCE</scope>
    <source>
        <strain evidence="5">USASDec5-558</strain>
    </source>
</reference>
<comment type="caution">
    <text evidence="5">The sequence shown here is derived from an EMBL/GenBank/DDBJ whole genome shotgun (WGS) entry which is preliminary data.</text>
</comment>
<dbReference type="AlphaFoldDB" id="A0A9D1WCS7"/>
<keyword evidence="4" id="KW-0012">Acyltransferase</keyword>
<dbReference type="PROSITE" id="PS00101">
    <property type="entry name" value="HEXAPEP_TRANSFERASES"/>
    <property type="match status" value="1"/>
</dbReference>
<evidence type="ECO:0000256" key="3">
    <source>
        <dbReference type="ARBA" id="ARBA00022737"/>
    </source>
</evidence>
<dbReference type="GO" id="GO:0016746">
    <property type="term" value="F:acyltransferase activity"/>
    <property type="evidence" value="ECO:0007669"/>
    <property type="project" value="UniProtKB-KW"/>
</dbReference>
<comment type="similarity">
    <text evidence="1">Belongs to the transferase hexapeptide repeat family.</text>
</comment>
<proteinExistence type="inferred from homology"/>
<keyword evidence="3" id="KW-0677">Repeat</keyword>
<evidence type="ECO:0000256" key="4">
    <source>
        <dbReference type="ARBA" id="ARBA00023315"/>
    </source>
</evidence>
<accession>A0A9D1WCS7</accession>
<gene>
    <name evidence="5" type="ORF">H9850_00505</name>
</gene>
<dbReference type="InterPro" id="IPR011004">
    <property type="entry name" value="Trimer_LpxA-like_sf"/>
</dbReference>
<dbReference type="Gene3D" id="2.160.10.10">
    <property type="entry name" value="Hexapeptide repeat proteins"/>
    <property type="match status" value="1"/>
</dbReference>
<reference evidence="5" key="1">
    <citation type="journal article" date="2021" name="PeerJ">
        <title>Extensive microbial diversity within the chicken gut microbiome revealed by metagenomics and culture.</title>
        <authorList>
            <person name="Gilroy R."/>
            <person name="Ravi A."/>
            <person name="Getino M."/>
            <person name="Pursley I."/>
            <person name="Horton D.L."/>
            <person name="Alikhan N.F."/>
            <person name="Baker D."/>
            <person name="Gharbi K."/>
            <person name="Hall N."/>
            <person name="Watson M."/>
            <person name="Adriaenssens E.M."/>
            <person name="Foster-Nyarko E."/>
            <person name="Jarju S."/>
            <person name="Secka A."/>
            <person name="Antonio M."/>
            <person name="Oren A."/>
            <person name="Chaudhuri R.R."/>
            <person name="La Ragione R."/>
            <person name="Hildebrand F."/>
            <person name="Pallen M.J."/>
        </authorList>
    </citation>
    <scope>NUCLEOTIDE SEQUENCE</scope>
    <source>
        <strain evidence="5">USASDec5-558</strain>
    </source>
</reference>
<dbReference type="InterPro" id="IPR050179">
    <property type="entry name" value="Trans_hexapeptide_repeat"/>
</dbReference>